<evidence type="ECO:0000313" key="2">
    <source>
        <dbReference type="EMBL" id="GIY26969.1"/>
    </source>
</evidence>
<proteinExistence type="predicted"/>
<evidence type="ECO:0000256" key="1">
    <source>
        <dbReference type="SAM" id="MobiDB-lite"/>
    </source>
</evidence>
<reference evidence="2 3" key="1">
    <citation type="submission" date="2021-06" db="EMBL/GenBank/DDBJ databases">
        <title>Caerostris extrusa draft genome.</title>
        <authorList>
            <person name="Kono N."/>
            <person name="Arakawa K."/>
        </authorList>
    </citation>
    <scope>NUCLEOTIDE SEQUENCE [LARGE SCALE GENOMIC DNA]</scope>
</reference>
<dbReference type="AlphaFoldDB" id="A0AAV4S0T6"/>
<feature type="region of interest" description="Disordered" evidence="1">
    <location>
        <begin position="1"/>
        <end position="28"/>
    </location>
</feature>
<sequence>MKDKNSIKDPVLEGVAHHGGGPGVRMQSDVPHFLKESHSKTYPICTMYRNGHATPDHVLDCLGLSIKTFYNALACFRLYQN</sequence>
<gene>
    <name evidence="2" type="ORF">CEXT_493131</name>
</gene>
<accession>A0AAV4S0T6</accession>
<organism evidence="2 3">
    <name type="scientific">Caerostris extrusa</name>
    <name type="common">Bark spider</name>
    <name type="synonym">Caerostris bankana</name>
    <dbReference type="NCBI Taxonomy" id="172846"/>
    <lineage>
        <taxon>Eukaryota</taxon>
        <taxon>Metazoa</taxon>
        <taxon>Ecdysozoa</taxon>
        <taxon>Arthropoda</taxon>
        <taxon>Chelicerata</taxon>
        <taxon>Arachnida</taxon>
        <taxon>Araneae</taxon>
        <taxon>Araneomorphae</taxon>
        <taxon>Entelegynae</taxon>
        <taxon>Araneoidea</taxon>
        <taxon>Araneidae</taxon>
        <taxon>Caerostris</taxon>
    </lineage>
</organism>
<name>A0AAV4S0T6_CAEEX</name>
<dbReference type="EMBL" id="BPLR01008752">
    <property type="protein sequence ID" value="GIY26969.1"/>
    <property type="molecule type" value="Genomic_DNA"/>
</dbReference>
<keyword evidence="3" id="KW-1185">Reference proteome</keyword>
<comment type="caution">
    <text evidence="2">The sequence shown here is derived from an EMBL/GenBank/DDBJ whole genome shotgun (WGS) entry which is preliminary data.</text>
</comment>
<dbReference type="Proteomes" id="UP001054945">
    <property type="component" value="Unassembled WGS sequence"/>
</dbReference>
<evidence type="ECO:0000313" key="3">
    <source>
        <dbReference type="Proteomes" id="UP001054945"/>
    </source>
</evidence>
<feature type="compositionally biased region" description="Basic and acidic residues" evidence="1">
    <location>
        <begin position="1"/>
        <end position="11"/>
    </location>
</feature>
<protein>
    <submittedName>
        <fullName evidence="2">Uncharacterized protein</fullName>
    </submittedName>
</protein>